<keyword evidence="1" id="KW-0418">Kinase</keyword>
<comment type="caution">
    <text evidence="1">The sequence shown here is derived from an EMBL/GenBank/DDBJ whole genome shotgun (WGS) entry which is preliminary data.</text>
</comment>
<evidence type="ECO:0000313" key="2">
    <source>
        <dbReference type="Proteomes" id="UP000033572"/>
    </source>
</evidence>
<dbReference type="Gene3D" id="3.40.50.300">
    <property type="entry name" value="P-loop containing nucleotide triphosphate hydrolases"/>
    <property type="match status" value="1"/>
</dbReference>
<reference evidence="1 2" key="1">
    <citation type="submission" date="2015-02" db="EMBL/GenBank/DDBJ databases">
        <title>Draft genome sequences of ten Microbacterium spp. with emphasis on heavy metal contaminated environments.</title>
        <authorList>
            <person name="Corretto E."/>
        </authorList>
    </citation>
    <scope>NUCLEOTIDE SEQUENCE [LARGE SCALE GENOMIC DNA]</scope>
    <source>
        <strain evidence="1 2">DSM 12966</strain>
    </source>
</reference>
<evidence type="ECO:0000313" key="1">
    <source>
        <dbReference type="EMBL" id="KJL21726.1"/>
    </source>
</evidence>
<proteinExistence type="predicted"/>
<dbReference type="GO" id="GO:0004140">
    <property type="term" value="F:dephospho-CoA kinase activity"/>
    <property type="evidence" value="ECO:0007669"/>
    <property type="project" value="UniProtKB-EC"/>
</dbReference>
<dbReference type="PATRIC" id="fig|104336.4.peg.1667"/>
<dbReference type="SUPFAM" id="SSF52540">
    <property type="entry name" value="P-loop containing nucleoside triphosphate hydrolases"/>
    <property type="match status" value="1"/>
</dbReference>
<dbReference type="Pfam" id="PF13238">
    <property type="entry name" value="AAA_18"/>
    <property type="match status" value="1"/>
</dbReference>
<organism evidence="1 2">
    <name type="scientific">Microbacterium foliorum</name>
    <dbReference type="NCBI Taxonomy" id="104336"/>
    <lineage>
        <taxon>Bacteria</taxon>
        <taxon>Bacillati</taxon>
        <taxon>Actinomycetota</taxon>
        <taxon>Actinomycetes</taxon>
        <taxon>Micrococcales</taxon>
        <taxon>Microbacteriaceae</taxon>
        <taxon>Microbacterium</taxon>
    </lineage>
</organism>
<name>A0A0F0KR83_9MICO</name>
<keyword evidence="1" id="KW-0808">Transferase</keyword>
<sequence length="149" mass="16702">MGVPRILITGMSGVGKSTLLSALGDRGHRVIDTDYGPWKTADGLWDEPRVSELLDSVASVVVAGTVENQGRFYDRLDHRVLLSAPEEVILARVAHRTNNPYGRTESDRRDIRLNLRMIEPLLRTRATMELDGTDPVERLADRVEKLLLE</sequence>
<accession>A0A0F0KR83</accession>
<dbReference type="AlphaFoldDB" id="A0A0F0KR83"/>
<dbReference type="Proteomes" id="UP000033572">
    <property type="component" value="Unassembled WGS sequence"/>
</dbReference>
<keyword evidence="2" id="KW-1185">Reference proteome</keyword>
<dbReference type="EC" id="2.7.1.24" evidence="1"/>
<dbReference type="InterPro" id="IPR027417">
    <property type="entry name" value="P-loop_NTPase"/>
</dbReference>
<dbReference type="EMBL" id="JYIU01000040">
    <property type="protein sequence ID" value="KJL21726.1"/>
    <property type="molecule type" value="Genomic_DNA"/>
</dbReference>
<gene>
    <name evidence="1" type="primary">coaE_2</name>
    <name evidence="1" type="ORF">RN50_01624</name>
</gene>
<protein>
    <submittedName>
        <fullName evidence="1">Dephospho-CoA kinase</fullName>
        <ecNumber evidence="1">2.7.1.24</ecNumber>
    </submittedName>
</protein>